<keyword evidence="2" id="KW-0548">Nucleotidyltransferase</keyword>
<dbReference type="PANTHER" id="PTHR46663:SF2">
    <property type="entry name" value="GGDEF DOMAIN-CONTAINING PROTEIN"/>
    <property type="match status" value="1"/>
</dbReference>
<accession>A0ABW7IV88</accession>
<dbReference type="Proteomes" id="UP001607151">
    <property type="component" value="Unassembled WGS sequence"/>
</dbReference>
<dbReference type="RefSeq" id="WP_394607711.1">
    <property type="nucleotide sequence ID" value="NZ_JBIHSN010000002.1"/>
</dbReference>
<name>A0ABW7IV88_9VIBR</name>
<organism evidence="2 3">
    <name type="scientific">Vibrio rumoiensis</name>
    <dbReference type="NCBI Taxonomy" id="76258"/>
    <lineage>
        <taxon>Bacteria</taxon>
        <taxon>Pseudomonadati</taxon>
        <taxon>Pseudomonadota</taxon>
        <taxon>Gammaproteobacteria</taxon>
        <taxon>Vibrionales</taxon>
        <taxon>Vibrionaceae</taxon>
        <taxon>Vibrio</taxon>
    </lineage>
</organism>
<dbReference type="Pfam" id="PF00990">
    <property type="entry name" value="GGDEF"/>
    <property type="match status" value="1"/>
</dbReference>
<reference evidence="2 3" key="1">
    <citation type="submission" date="2024-10" db="EMBL/GenBank/DDBJ databases">
        <authorList>
            <person name="Yibar A."/>
            <person name="Saticioglu I.B."/>
            <person name="Duman M."/>
            <person name="Ajmi N."/>
            <person name="Gurler F."/>
            <person name="Ay H."/>
            <person name="Onuk E."/>
            <person name="Guler S."/>
            <person name="Romalde J.L."/>
        </authorList>
    </citation>
    <scope>NUCLEOTIDE SEQUENCE [LARGE SCALE GENOMIC DNA]</scope>
    <source>
        <strain evidence="2 3">14-MA-B</strain>
    </source>
</reference>
<dbReference type="InterPro" id="IPR052163">
    <property type="entry name" value="DGC-Regulatory_Protein"/>
</dbReference>
<dbReference type="Gene3D" id="3.30.70.270">
    <property type="match status" value="1"/>
</dbReference>
<dbReference type="EC" id="2.7.7.65" evidence="2"/>
<dbReference type="GO" id="GO:0052621">
    <property type="term" value="F:diguanylate cyclase activity"/>
    <property type="evidence" value="ECO:0007669"/>
    <property type="project" value="UniProtKB-EC"/>
</dbReference>
<evidence type="ECO:0000313" key="3">
    <source>
        <dbReference type="Proteomes" id="UP001607151"/>
    </source>
</evidence>
<evidence type="ECO:0000313" key="2">
    <source>
        <dbReference type="EMBL" id="MFH0265561.1"/>
    </source>
</evidence>
<dbReference type="PROSITE" id="PS50887">
    <property type="entry name" value="GGDEF"/>
    <property type="match status" value="1"/>
</dbReference>
<dbReference type="EMBL" id="JBIHSN010000002">
    <property type="protein sequence ID" value="MFH0265561.1"/>
    <property type="molecule type" value="Genomic_DNA"/>
</dbReference>
<dbReference type="InterPro" id="IPR000160">
    <property type="entry name" value="GGDEF_dom"/>
</dbReference>
<feature type="domain" description="GGDEF" evidence="1">
    <location>
        <begin position="1"/>
        <end position="52"/>
    </location>
</feature>
<dbReference type="PANTHER" id="PTHR46663">
    <property type="entry name" value="DIGUANYLATE CYCLASE DGCT-RELATED"/>
    <property type="match status" value="1"/>
</dbReference>
<sequence length="63" mass="7106">MYKGEQLPVKFSLGYALSPEQATDPETLIKYADTAMYHSEREGKQKAKFCDASMLTTEDLKSL</sequence>
<dbReference type="InterPro" id="IPR029787">
    <property type="entry name" value="Nucleotide_cyclase"/>
</dbReference>
<dbReference type="SUPFAM" id="SSF55073">
    <property type="entry name" value="Nucleotide cyclase"/>
    <property type="match status" value="1"/>
</dbReference>
<keyword evidence="3" id="KW-1185">Reference proteome</keyword>
<protein>
    <submittedName>
        <fullName evidence="2">Diguanylate cyclase domain-containing protein</fullName>
        <ecNumber evidence="2">2.7.7.65</ecNumber>
    </submittedName>
</protein>
<evidence type="ECO:0000259" key="1">
    <source>
        <dbReference type="PROSITE" id="PS50887"/>
    </source>
</evidence>
<keyword evidence="2" id="KW-0808">Transferase</keyword>
<comment type="caution">
    <text evidence="2">The sequence shown here is derived from an EMBL/GenBank/DDBJ whole genome shotgun (WGS) entry which is preliminary data.</text>
</comment>
<dbReference type="InterPro" id="IPR043128">
    <property type="entry name" value="Rev_trsase/Diguanyl_cyclase"/>
</dbReference>
<gene>
    <name evidence="2" type="ORF">ACGRQ9_08680</name>
</gene>
<proteinExistence type="predicted"/>